<dbReference type="InterPro" id="IPR001075">
    <property type="entry name" value="NIF_FeS_clus_asmbl_NifU_C"/>
</dbReference>
<proteinExistence type="inferred from homology"/>
<name>A0ABU9VSJ5_9CLOT</name>
<dbReference type="PANTHER" id="PTHR11178:SF1">
    <property type="entry name" value="NFU1 IRON-SULFUR CLUSTER SCAFFOLD HOMOLOG, MITOCHONDRIAL"/>
    <property type="match status" value="1"/>
</dbReference>
<dbReference type="SUPFAM" id="SSF117916">
    <property type="entry name" value="Fe-S cluster assembly (FSCA) domain-like"/>
    <property type="match status" value="1"/>
</dbReference>
<feature type="domain" description="NIF system FeS cluster assembly NifU C-terminal" evidence="3">
    <location>
        <begin position="10"/>
        <end position="76"/>
    </location>
</feature>
<dbReference type="EMBL" id="JBCITM010000005">
    <property type="protein sequence ID" value="MEN1760137.1"/>
    <property type="molecule type" value="Genomic_DNA"/>
</dbReference>
<evidence type="ECO:0000313" key="5">
    <source>
        <dbReference type="Proteomes" id="UP001407405"/>
    </source>
</evidence>
<dbReference type="Pfam" id="PF01106">
    <property type="entry name" value="NifU"/>
    <property type="match status" value="1"/>
</dbReference>
<comment type="caution">
    <text evidence="4">The sequence shown here is derived from an EMBL/GenBank/DDBJ whole genome shotgun (WGS) entry which is preliminary data.</text>
</comment>
<dbReference type="InterPro" id="IPR034904">
    <property type="entry name" value="FSCA_dom_sf"/>
</dbReference>
<accession>A0ABU9VSJ5</accession>
<dbReference type="RefSeq" id="WP_343185458.1">
    <property type="nucleotide sequence ID" value="NZ_JBCITM010000005.1"/>
</dbReference>
<reference evidence="4 5" key="1">
    <citation type="submission" date="2024-04" db="EMBL/GenBank/DDBJ databases">
        <title>Genome sequencing and metabolic network reconstruction of aminoacids and betaine degradation by Anoxynatronum sibiricum.</title>
        <authorList>
            <person name="Detkova E.N."/>
            <person name="Boltjanskaja Y.V."/>
            <person name="Mardanov A.V."/>
            <person name="Kevbrin V."/>
        </authorList>
    </citation>
    <scope>NUCLEOTIDE SEQUENCE [LARGE SCALE GENOMIC DNA]</scope>
    <source>
        <strain evidence="4 5">Z-7981</strain>
    </source>
</reference>
<dbReference type="PANTHER" id="PTHR11178">
    <property type="entry name" value="IRON-SULFUR CLUSTER SCAFFOLD PROTEIN NFU-RELATED"/>
    <property type="match status" value="1"/>
</dbReference>
<sequence>MPTVTDRQAIETILNEQVRPRLQADGGDVELVHWDENTKEITLRLRGQCCSCPHSQETIDRIVVKELQEHLPEAVHIRVETGLSEDLLALARDMLNRRKAE</sequence>
<protein>
    <submittedName>
        <fullName evidence="4">NifU family protein</fullName>
    </submittedName>
</protein>
<dbReference type="Gene3D" id="3.30.300.130">
    <property type="entry name" value="Fe-S cluster assembly (FSCA)"/>
    <property type="match status" value="1"/>
</dbReference>
<evidence type="ECO:0000259" key="3">
    <source>
        <dbReference type="Pfam" id="PF01106"/>
    </source>
</evidence>
<comment type="function">
    <text evidence="2">May be involved in the formation or repair of [Fe-S] clusters present in iron-sulfur proteins.</text>
</comment>
<gene>
    <name evidence="4" type="ORF">AAIG11_06615</name>
</gene>
<evidence type="ECO:0000256" key="1">
    <source>
        <dbReference type="ARBA" id="ARBA00006420"/>
    </source>
</evidence>
<dbReference type="Proteomes" id="UP001407405">
    <property type="component" value="Unassembled WGS sequence"/>
</dbReference>
<evidence type="ECO:0000256" key="2">
    <source>
        <dbReference type="ARBA" id="ARBA00049958"/>
    </source>
</evidence>
<organism evidence="4 5">
    <name type="scientific">Anoxynatronum sibiricum</name>
    <dbReference type="NCBI Taxonomy" id="210623"/>
    <lineage>
        <taxon>Bacteria</taxon>
        <taxon>Bacillati</taxon>
        <taxon>Bacillota</taxon>
        <taxon>Clostridia</taxon>
        <taxon>Eubacteriales</taxon>
        <taxon>Clostridiaceae</taxon>
        <taxon>Anoxynatronum</taxon>
    </lineage>
</organism>
<keyword evidence="5" id="KW-1185">Reference proteome</keyword>
<evidence type="ECO:0000313" key="4">
    <source>
        <dbReference type="EMBL" id="MEN1760137.1"/>
    </source>
</evidence>
<comment type="similarity">
    <text evidence="1">Belongs to the NifU family.</text>
</comment>